<sequence>MTRYTGNHCPVCEQAFTDEDDIVVCPDCGTPYHRACWQKVGVCMHKSEHAAGFEWQPEVGPDADKAAHEATCPNCGTHNTPGAVRCAHCGCPLPKAPDPITAKTDDEKSVPIYARDPSAVNNSRTAPGPHIDTFGTGEDGGIYRREIGPEDPIDGIKAKDWAAYVGRSPMYYLMQFFRMSMTKKNATVCLSAFLFGPAYLFYRKMWKEGLLAALVMLLLSAPELIAIVATFNPTLFGSLPLGWIPTAANICAVAAWAFKIVLGLFAVSWYRNDAKRSIEKIYADYPEGDARTDALLQKGGTSFLSVILYYAVILLLASLVINLAGPDFVQYAMAMSGY</sequence>
<feature type="transmembrane region" description="Helical" evidence="1">
    <location>
        <begin position="306"/>
        <end position="325"/>
    </location>
</feature>
<dbReference type="InterPro" id="IPR024399">
    <property type="entry name" value="DUF2628"/>
</dbReference>
<protein>
    <submittedName>
        <fullName evidence="2">DUF2628 domain-containing protein</fullName>
    </submittedName>
</protein>
<evidence type="ECO:0000256" key="1">
    <source>
        <dbReference type="SAM" id="Phobius"/>
    </source>
</evidence>
<evidence type="ECO:0000313" key="2">
    <source>
        <dbReference type="EMBL" id="MBS5332110.1"/>
    </source>
</evidence>
<comment type="caution">
    <text evidence="2">The sequence shown here is derived from an EMBL/GenBank/DDBJ whole genome shotgun (WGS) entry which is preliminary data.</text>
</comment>
<accession>A0A943D8M1</accession>
<dbReference type="Pfam" id="PF14446">
    <property type="entry name" value="Prok-RING_1"/>
    <property type="match status" value="1"/>
</dbReference>
<feature type="transmembrane region" description="Helical" evidence="1">
    <location>
        <begin position="185"/>
        <end position="202"/>
    </location>
</feature>
<keyword evidence="1" id="KW-1133">Transmembrane helix</keyword>
<dbReference type="AlphaFoldDB" id="A0A943D8M1"/>
<dbReference type="CDD" id="cd15489">
    <property type="entry name" value="PHD_SF"/>
    <property type="match status" value="1"/>
</dbReference>
<organism evidence="2 3">
    <name type="scientific">Subdoligranulum variabile</name>
    <dbReference type="NCBI Taxonomy" id="214851"/>
    <lineage>
        <taxon>Bacteria</taxon>
        <taxon>Bacillati</taxon>
        <taxon>Bacillota</taxon>
        <taxon>Clostridia</taxon>
        <taxon>Eubacteriales</taxon>
        <taxon>Oscillospiraceae</taxon>
        <taxon>Subdoligranulum</taxon>
    </lineage>
</organism>
<name>A0A943D8M1_9FIRM</name>
<gene>
    <name evidence="2" type="ORF">KHY36_06210</name>
</gene>
<feature type="transmembrane region" description="Helical" evidence="1">
    <location>
        <begin position="243"/>
        <end position="270"/>
    </location>
</feature>
<keyword evidence="1" id="KW-0472">Membrane</keyword>
<dbReference type="Proteomes" id="UP000759273">
    <property type="component" value="Unassembled WGS sequence"/>
</dbReference>
<dbReference type="Pfam" id="PF10947">
    <property type="entry name" value="DUF2628"/>
    <property type="match status" value="1"/>
</dbReference>
<feature type="transmembrane region" description="Helical" evidence="1">
    <location>
        <begin position="209"/>
        <end position="231"/>
    </location>
</feature>
<keyword evidence="1" id="KW-0812">Transmembrane</keyword>
<evidence type="ECO:0000313" key="3">
    <source>
        <dbReference type="Proteomes" id="UP000759273"/>
    </source>
</evidence>
<dbReference type="InterPro" id="IPR039522">
    <property type="entry name" value="RING_finger_1_prok"/>
</dbReference>
<proteinExistence type="predicted"/>
<dbReference type="EMBL" id="JAGZGG010000011">
    <property type="protein sequence ID" value="MBS5332110.1"/>
    <property type="molecule type" value="Genomic_DNA"/>
</dbReference>
<reference evidence="2" key="1">
    <citation type="submission" date="2021-02" db="EMBL/GenBank/DDBJ databases">
        <title>Infant gut strain persistence is associated with maternal origin, phylogeny, and functional potential including surface adhesion and iron acquisition.</title>
        <authorList>
            <person name="Lou Y.C."/>
        </authorList>
    </citation>
    <scope>NUCLEOTIDE SEQUENCE</scope>
    <source>
        <strain evidence="2">L3_101_000M1_dasL3_101_000M1_concoct_87</strain>
    </source>
</reference>